<dbReference type="GO" id="GO:0005783">
    <property type="term" value="C:endoplasmic reticulum"/>
    <property type="evidence" value="ECO:0007669"/>
    <property type="project" value="TreeGrafter"/>
</dbReference>
<keyword evidence="6" id="KW-1185">Reference proteome</keyword>
<dbReference type="GO" id="GO:0005811">
    <property type="term" value="C:lipid droplet"/>
    <property type="evidence" value="ECO:0007669"/>
    <property type="project" value="TreeGrafter"/>
</dbReference>
<feature type="transmembrane region" description="Helical" evidence="4">
    <location>
        <begin position="37"/>
        <end position="62"/>
    </location>
</feature>
<reference evidence="5 6" key="1">
    <citation type="submission" date="2018-11" db="EMBL/GenBank/DDBJ databases">
        <title>Genome sequence of Apiotrichum porosum DSM 27194.</title>
        <authorList>
            <person name="Aliyu H."/>
            <person name="Gorte O."/>
            <person name="Ochsenreither K."/>
        </authorList>
    </citation>
    <scope>NUCLEOTIDE SEQUENCE [LARGE SCALE GENOMIC DNA]</scope>
    <source>
        <strain evidence="5 6">DSM 27194</strain>
    </source>
</reference>
<dbReference type="Gene3D" id="3.40.1180.10">
    <property type="entry name" value="Decaprenyl diphosphate synthase-like"/>
    <property type="match status" value="1"/>
</dbReference>
<comment type="caution">
    <text evidence="5">The sequence shown here is derived from an EMBL/GenBank/DDBJ whole genome shotgun (WGS) entry which is preliminary data.</text>
</comment>
<evidence type="ECO:0000313" key="5">
    <source>
        <dbReference type="EMBL" id="RSH83575.1"/>
    </source>
</evidence>
<evidence type="ECO:0000256" key="2">
    <source>
        <dbReference type="ARBA" id="ARBA00022679"/>
    </source>
</evidence>
<name>A0A427XXX8_9TREE</name>
<dbReference type="GO" id="GO:0045547">
    <property type="term" value="F:ditrans,polycis-polyprenyl diphosphate synthase [(2E,6E)-farnesyl diphosphate specific] activity"/>
    <property type="evidence" value="ECO:0007669"/>
    <property type="project" value="TreeGrafter"/>
</dbReference>
<dbReference type="AlphaFoldDB" id="A0A427XXX8"/>
<keyword evidence="4" id="KW-1133">Transmembrane helix</keyword>
<protein>
    <recommendedName>
        <fullName evidence="4">Alkyl transferase</fullName>
        <ecNumber evidence="4">2.5.1.-</ecNumber>
    </recommendedName>
</protein>
<dbReference type="STRING" id="105984.A0A427XXX8"/>
<dbReference type="NCBIfam" id="TIGR00055">
    <property type="entry name" value="uppS"/>
    <property type="match status" value="1"/>
</dbReference>
<evidence type="ECO:0000313" key="6">
    <source>
        <dbReference type="Proteomes" id="UP000279236"/>
    </source>
</evidence>
<dbReference type="Pfam" id="PF01255">
    <property type="entry name" value="Prenyltransf"/>
    <property type="match status" value="1"/>
</dbReference>
<dbReference type="GeneID" id="39591806"/>
<comment type="similarity">
    <text evidence="1 4">Belongs to the UPP synthase family.</text>
</comment>
<dbReference type="InterPro" id="IPR001441">
    <property type="entry name" value="UPP_synth-like"/>
</dbReference>
<accession>A0A427XXX8</accession>
<dbReference type="Proteomes" id="UP000279236">
    <property type="component" value="Unassembled WGS sequence"/>
</dbReference>
<sequence>MGPKHRKQVKGQVTVDPNSKPLIHTLLHPISWVLHRLHALLTTILLAVLALGPMPHHIGFVMDGNRRYARLRGQKVAKGHQQGSESLKRTLRLCLRLRIPVVSVYAFAIDNFNRPPEEVDAIMTLARDSLREICQEDGFLQQHGIRLRCIGRMDLLSPEMQAALREMEVATSANVNGVLNVCGPYASRDEMTTAVREGVADARAGVIEEDDLTSDELFDRLATSQSAADVSPLIEHPGQLDILIRTSDVKRLSDFMMWQCAEDTQIHFVKTYWPDFGFTDMLPILLGWQQKVWARQMGW</sequence>
<dbReference type="PANTHER" id="PTHR10291">
    <property type="entry name" value="DEHYDRODOLICHYL DIPHOSPHATE SYNTHASE FAMILY MEMBER"/>
    <property type="match status" value="1"/>
</dbReference>
<dbReference type="SUPFAM" id="SSF64005">
    <property type="entry name" value="Undecaprenyl diphosphate synthase"/>
    <property type="match status" value="1"/>
</dbReference>
<gene>
    <name evidence="5" type="primary">RER2</name>
    <name evidence="5" type="ORF">EHS24_007263</name>
</gene>
<keyword evidence="4" id="KW-0472">Membrane</keyword>
<organism evidence="5 6">
    <name type="scientific">Apiotrichum porosum</name>
    <dbReference type="NCBI Taxonomy" id="105984"/>
    <lineage>
        <taxon>Eukaryota</taxon>
        <taxon>Fungi</taxon>
        <taxon>Dikarya</taxon>
        <taxon>Basidiomycota</taxon>
        <taxon>Agaricomycotina</taxon>
        <taxon>Tremellomycetes</taxon>
        <taxon>Trichosporonales</taxon>
        <taxon>Trichosporonaceae</taxon>
        <taxon>Apiotrichum</taxon>
    </lineage>
</organism>
<dbReference type="CDD" id="cd00475">
    <property type="entry name" value="Cis_IPPS"/>
    <property type="match status" value="1"/>
</dbReference>
<dbReference type="GO" id="GO:0016094">
    <property type="term" value="P:polyprenol biosynthetic process"/>
    <property type="evidence" value="ECO:0007669"/>
    <property type="project" value="TreeGrafter"/>
</dbReference>
<dbReference type="EMBL" id="RSCE01000004">
    <property type="protein sequence ID" value="RSH83575.1"/>
    <property type="molecule type" value="Genomic_DNA"/>
</dbReference>
<keyword evidence="3" id="KW-0460">Magnesium</keyword>
<dbReference type="FunFam" id="3.40.1180.10:FF:000005">
    <property type="entry name" value="Alkyl transferase"/>
    <property type="match status" value="1"/>
</dbReference>
<evidence type="ECO:0000256" key="3">
    <source>
        <dbReference type="ARBA" id="ARBA00022842"/>
    </source>
</evidence>
<dbReference type="GO" id="GO:1904423">
    <property type="term" value="C:dehydrodolichyl diphosphate synthase complex"/>
    <property type="evidence" value="ECO:0007669"/>
    <property type="project" value="TreeGrafter"/>
</dbReference>
<dbReference type="InterPro" id="IPR036424">
    <property type="entry name" value="UPP_synth-like_sf"/>
</dbReference>
<evidence type="ECO:0000256" key="4">
    <source>
        <dbReference type="RuleBase" id="RU363018"/>
    </source>
</evidence>
<dbReference type="OrthoDB" id="4173905at2759"/>
<dbReference type="HAMAP" id="MF_01139">
    <property type="entry name" value="ISPT"/>
    <property type="match status" value="1"/>
</dbReference>
<keyword evidence="2 4" id="KW-0808">Transferase</keyword>
<dbReference type="GO" id="GO:0016020">
    <property type="term" value="C:membrane"/>
    <property type="evidence" value="ECO:0007669"/>
    <property type="project" value="TreeGrafter"/>
</dbReference>
<evidence type="ECO:0000256" key="1">
    <source>
        <dbReference type="ARBA" id="ARBA00005432"/>
    </source>
</evidence>
<dbReference type="PANTHER" id="PTHR10291:SF43">
    <property type="entry name" value="DEHYDRODOLICHYL DIPHOSPHATE SYNTHASE COMPLEX SUBUNIT DHDDS"/>
    <property type="match status" value="1"/>
</dbReference>
<proteinExistence type="inferred from homology"/>
<dbReference type="EC" id="2.5.1.-" evidence="4"/>
<keyword evidence="4" id="KW-0812">Transmembrane</keyword>
<dbReference type="RefSeq" id="XP_028477527.1">
    <property type="nucleotide sequence ID" value="XM_028622635.1"/>
</dbReference>